<keyword evidence="1" id="KW-0472">Membrane</keyword>
<evidence type="ECO:0000313" key="2">
    <source>
        <dbReference type="EMBL" id="OJJ38757.1"/>
    </source>
</evidence>
<dbReference type="RefSeq" id="XP_040692433.1">
    <property type="nucleotide sequence ID" value="XM_040833938.1"/>
</dbReference>
<dbReference type="AlphaFoldDB" id="A0A1L9RV64"/>
<proteinExistence type="predicted"/>
<feature type="transmembrane region" description="Helical" evidence="1">
    <location>
        <begin position="31"/>
        <end position="52"/>
    </location>
</feature>
<feature type="transmembrane region" description="Helical" evidence="1">
    <location>
        <begin position="7"/>
        <end position="25"/>
    </location>
</feature>
<keyword evidence="1" id="KW-1133">Transmembrane helix</keyword>
<protein>
    <submittedName>
        <fullName evidence="2">Uncharacterized protein</fullName>
    </submittedName>
</protein>
<keyword evidence="3" id="KW-1185">Reference proteome</keyword>
<gene>
    <name evidence="2" type="ORF">ASPWEDRAFT_341690</name>
</gene>
<evidence type="ECO:0000256" key="1">
    <source>
        <dbReference type="SAM" id="Phobius"/>
    </source>
</evidence>
<dbReference type="EMBL" id="KV878210">
    <property type="protein sequence ID" value="OJJ38757.1"/>
    <property type="molecule type" value="Genomic_DNA"/>
</dbReference>
<sequence length="98" mass="11846">MVHFWDNYDLFSGIGFLWVFSFVFWRDSQISLFFLLFFYFCYPIDISILYVIPAQRSTGPIRRVSRARRDEFGRFQIEKKKTAIEMIVTDESLPLDRK</sequence>
<dbReference type="VEuPathDB" id="FungiDB:ASPWEDRAFT_341690"/>
<reference evidence="3" key="1">
    <citation type="journal article" date="2017" name="Genome Biol.">
        <title>Comparative genomics reveals high biological diversity and specific adaptations in the industrially and medically important fungal genus Aspergillus.</title>
        <authorList>
            <person name="de Vries R.P."/>
            <person name="Riley R."/>
            <person name="Wiebenga A."/>
            <person name="Aguilar-Osorio G."/>
            <person name="Amillis S."/>
            <person name="Uchima C.A."/>
            <person name="Anderluh G."/>
            <person name="Asadollahi M."/>
            <person name="Askin M."/>
            <person name="Barry K."/>
            <person name="Battaglia E."/>
            <person name="Bayram O."/>
            <person name="Benocci T."/>
            <person name="Braus-Stromeyer S.A."/>
            <person name="Caldana C."/>
            <person name="Canovas D."/>
            <person name="Cerqueira G.C."/>
            <person name="Chen F."/>
            <person name="Chen W."/>
            <person name="Choi C."/>
            <person name="Clum A."/>
            <person name="Dos Santos R.A."/>
            <person name="Damasio A.R."/>
            <person name="Diallinas G."/>
            <person name="Emri T."/>
            <person name="Fekete E."/>
            <person name="Flipphi M."/>
            <person name="Freyberg S."/>
            <person name="Gallo A."/>
            <person name="Gournas C."/>
            <person name="Habgood R."/>
            <person name="Hainaut M."/>
            <person name="Harispe M.L."/>
            <person name="Henrissat B."/>
            <person name="Hilden K.S."/>
            <person name="Hope R."/>
            <person name="Hossain A."/>
            <person name="Karabika E."/>
            <person name="Karaffa L."/>
            <person name="Karanyi Z."/>
            <person name="Krasevec N."/>
            <person name="Kuo A."/>
            <person name="Kusch H."/>
            <person name="LaButti K."/>
            <person name="Lagendijk E.L."/>
            <person name="Lapidus A."/>
            <person name="Levasseur A."/>
            <person name="Lindquist E."/>
            <person name="Lipzen A."/>
            <person name="Logrieco A.F."/>
            <person name="MacCabe A."/>
            <person name="Maekelae M.R."/>
            <person name="Malavazi I."/>
            <person name="Melin P."/>
            <person name="Meyer V."/>
            <person name="Mielnichuk N."/>
            <person name="Miskei M."/>
            <person name="Molnar A.P."/>
            <person name="Mule G."/>
            <person name="Ngan C.Y."/>
            <person name="Orejas M."/>
            <person name="Orosz E."/>
            <person name="Ouedraogo J.P."/>
            <person name="Overkamp K.M."/>
            <person name="Park H.-S."/>
            <person name="Perrone G."/>
            <person name="Piumi F."/>
            <person name="Punt P.J."/>
            <person name="Ram A.F."/>
            <person name="Ramon A."/>
            <person name="Rauscher S."/>
            <person name="Record E."/>
            <person name="Riano-Pachon D.M."/>
            <person name="Robert V."/>
            <person name="Roehrig J."/>
            <person name="Ruller R."/>
            <person name="Salamov A."/>
            <person name="Salih N.S."/>
            <person name="Samson R.A."/>
            <person name="Sandor E."/>
            <person name="Sanguinetti M."/>
            <person name="Schuetze T."/>
            <person name="Sepcic K."/>
            <person name="Shelest E."/>
            <person name="Sherlock G."/>
            <person name="Sophianopoulou V."/>
            <person name="Squina F.M."/>
            <person name="Sun H."/>
            <person name="Susca A."/>
            <person name="Todd R.B."/>
            <person name="Tsang A."/>
            <person name="Unkles S.E."/>
            <person name="van de Wiele N."/>
            <person name="van Rossen-Uffink D."/>
            <person name="Oliveira J.V."/>
            <person name="Vesth T.C."/>
            <person name="Visser J."/>
            <person name="Yu J.-H."/>
            <person name="Zhou M."/>
            <person name="Andersen M.R."/>
            <person name="Archer D.B."/>
            <person name="Baker S.E."/>
            <person name="Benoit I."/>
            <person name="Brakhage A.A."/>
            <person name="Braus G.H."/>
            <person name="Fischer R."/>
            <person name="Frisvad J.C."/>
            <person name="Goldman G.H."/>
            <person name="Houbraken J."/>
            <person name="Oakley B."/>
            <person name="Pocsi I."/>
            <person name="Scazzocchio C."/>
            <person name="Seiboth B."/>
            <person name="vanKuyk P.A."/>
            <person name="Wortman J."/>
            <person name="Dyer P.S."/>
            <person name="Grigoriev I.V."/>
        </authorList>
    </citation>
    <scope>NUCLEOTIDE SEQUENCE [LARGE SCALE GENOMIC DNA]</scope>
    <source>
        <strain evidence="3">DTO 134E9</strain>
    </source>
</reference>
<accession>A0A1L9RV64</accession>
<evidence type="ECO:0000313" key="3">
    <source>
        <dbReference type="Proteomes" id="UP000184383"/>
    </source>
</evidence>
<keyword evidence="1" id="KW-0812">Transmembrane</keyword>
<organism evidence="2 3">
    <name type="scientific">Aspergillus wentii DTO 134E9</name>
    <dbReference type="NCBI Taxonomy" id="1073089"/>
    <lineage>
        <taxon>Eukaryota</taxon>
        <taxon>Fungi</taxon>
        <taxon>Dikarya</taxon>
        <taxon>Ascomycota</taxon>
        <taxon>Pezizomycotina</taxon>
        <taxon>Eurotiomycetes</taxon>
        <taxon>Eurotiomycetidae</taxon>
        <taxon>Eurotiales</taxon>
        <taxon>Aspergillaceae</taxon>
        <taxon>Aspergillus</taxon>
        <taxon>Aspergillus subgen. Cremei</taxon>
    </lineage>
</organism>
<dbReference type="GeneID" id="63749786"/>
<name>A0A1L9RV64_ASPWE</name>
<dbReference type="Proteomes" id="UP000184383">
    <property type="component" value="Unassembled WGS sequence"/>
</dbReference>